<dbReference type="PANTHER" id="PTHR37423">
    <property type="entry name" value="SOLUBLE LYTIC MUREIN TRANSGLYCOSYLASE-RELATED"/>
    <property type="match status" value="1"/>
</dbReference>
<feature type="domain" description="Transglycosylase SLT" evidence="4">
    <location>
        <begin position="34"/>
        <end position="135"/>
    </location>
</feature>
<dbReference type="EMBL" id="AP018664">
    <property type="protein sequence ID" value="BBD97417.1"/>
    <property type="molecule type" value="Genomic_DNA"/>
</dbReference>
<name>A0A494W490_9SPHN</name>
<dbReference type="RefSeq" id="WP_066699757.1">
    <property type="nucleotide sequence ID" value="NZ_AP018664.1"/>
</dbReference>
<evidence type="ECO:0000313" key="5">
    <source>
        <dbReference type="EMBL" id="BBD97417.1"/>
    </source>
</evidence>
<comment type="similarity">
    <text evidence="2">Belongs to the virb1 family.</text>
</comment>
<organism evidence="5 6">
    <name type="scientific">Sphingobium amiense</name>
    <dbReference type="NCBI Taxonomy" id="135719"/>
    <lineage>
        <taxon>Bacteria</taxon>
        <taxon>Pseudomonadati</taxon>
        <taxon>Pseudomonadota</taxon>
        <taxon>Alphaproteobacteria</taxon>
        <taxon>Sphingomonadales</taxon>
        <taxon>Sphingomonadaceae</taxon>
        <taxon>Sphingobium</taxon>
    </lineage>
</organism>
<dbReference type="InterPro" id="IPR023346">
    <property type="entry name" value="Lysozyme-like_dom_sf"/>
</dbReference>
<dbReference type="PANTHER" id="PTHR37423:SF2">
    <property type="entry name" value="MEMBRANE-BOUND LYTIC MUREIN TRANSGLYCOSYLASE C"/>
    <property type="match status" value="1"/>
</dbReference>
<dbReference type="KEGG" id="sami:SAMIE_1009180"/>
<accession>A0A494W490</accession>
<comment type="similarity">
    <text evidence="1">Belongs to the transglycosylase Slt family.</text>
</comment>
<dbReference type="SUPFAM" id="SSF53955">
    <property type="entry name" value="Lysozyme-like"/>
    <property type="match status" value="1"/>
</dbReference>
<evidence type="ECO:0000256" key="3">
    <source>
        <dbReference type="SAM" id="SignalP"/>
    </source>
</evidence>
<evidence type="ECO:0000259" key="4">
    <source>
        <dbReference type="Pfam" id="PF01464"/>
    </source>
</evidence>
<sequence length="216" mass="23421">MAGLTRCLRSIATGLILWAMPLRADPVADWAGEIAEASVRFGIDRLWVEAVMRAESGGRTVWQGRPITSSAGAMGLMQLMPGTWADMRRLHGLGQNPHDPHDNVVAGTAYLAAMNQRFGYPGLFGAYHAGPERYRQFLIEGRPLPPETRAYMANITASLGAARTLSPLRPPQPNPPATKPPFLFIYRAGPSAAEPADTPTEGIAKSDPLFAVRRAY</sequence>
<reference evidence="5 6" key="1">
    <citation type="submission" date="2018-05" db="EMBL/GenBank/DDBJ databases">
        <title>Complete Genome Sequence of the Nonylphenol-Degrading Bacterium Sphingobium amiense DSM 16289T.</title>
        <authorList>
            <person name="Ootsuka M."/>
            <person name="Nishizawa T."/>
            <person name="Ohta H."/>
        </authorList>
    </citation>
    <scope>NUCLEOTIDE SEQUENCE [LARGE SCALE GENOMIC DNA]</scope>
    <source>
        <strain evidence="5 6">DSM 16289</strain>
    </source>
</reference>
<evidence type="ECO:0000256" key="2">
    <source>
        <dbReference type="ARBA" id="ARBA00009387"/>
    </source>
</evidence>
<dbReference type="Gene3D" id="1.10.530.10">
    <property type="match status" value="1"/>
</dbReference>
<evidence type="ECO:0000313" key="6">
    <source>
        <dbReference type="Proteomes" id="UP000279959"/>
    </source>
</evidence>
<dbReference type="AlphaFoldDB" id="A0A494W490"/>
<gene>
    <name evidence="5" type="ORF">SAMIE_1009180</name>
</gene>
<dbReference type="InterPro" id="IPR008258">
    <property type="entry name" value="Transglycosylase_SLT_dom_1"/>
</dbReference>
<keyword evidence="6" id="KW-1185">Reference proteome</keyword>
<proteinExistence type="inferred from homology"/>
<feature type="signal peptide" evidence="3">
    <location>
        <begin position="1"/>
        <end position="24"/>
    </location>
</feature>
<protein>
    <submittedName>
        <fullName evidence="5">Lytic transglycosylase domain-containing protein</fullName>
    </submittedName>
</protein>
<dbReference type="CDD" id="cd00254">
    <property type="entry name" value="LT-like"/>
    <property type="match status" value="1"/>
</dbReference>
<keyword evidence="3" id="KW-0732">Signal</keyword>
<feature type="chain" id="PRO_5019822777" evidence="3">
    <location>
        <begin position="25"/>
        <end position="216"/>
    </location>
</feature>
<evidence type="ECO:0000256" key="1">
    <source>
        <dbReference type="ARBA" id="ARBA00007734"/>
    </source>
</evidence>
<dbReference type="Proteomes" id="UP000279959">
    <property type="component" value="Chromosome"/>
</dbReference>
<dbReference type="Pfam" id="PF01464">
    <property type="entry name" value="SLT"/>
    <property type="match status" value="1"/>
</dbReference>